<dbReference type="EMBL" id="JAHHIF010000013">
    <property type="protein sequence ID" value="MBW4545147.1"/>
    <property type="molecule type" value="Genomic_DNA"/>
</dbReference>
<reference evidence="2" key="1">
    <citation type="submission" date="2021-05" db="EMBL/GenBank/DDBJ databases">
        <authorList>
            <person name="Pietrasiak N."/>
            <person name="Ward R."/>
            <person name="Stajich J.E."/>
            <person name="Kurbessoian T."/>
        </authorList>
    </citation>
    <scope>NUCLEOTIDE SEQUENCE</scope>
    <source>
        <strain evidence="2">CPER-KK1</strain>
    </source>
</reference>
<accession>A0A951PLJ1</accession>
<name>A0A951PLJ1_9CYAN</name>
<dbReference type="AlphaFoldDB" id="A0A951PLJ1"/>
<gene>
    <name evidence="2" type="ORF">KME25_11980</name>
</gene>
<feature type="transmembrane region" description="Helical" evidence="1">
    <location>
        <begin position="56"/>
        <end position="74"/>
    </location>
</feature>
<evidence type="ECO:0000256" key="1">
    <source>
        <dbReference type="SAM" id="Phobius"/>
    </source>
</evidence>
<protein>
    <submittedName>
        <fullName evidence="2">Uncharacterized protein</fullName>
    </submittedName>
</protein>
<dbReference type="Proteomes" id="UP000753908">
    <property type="component" value="Unassembled WGS sequence"/>
</dbReference>
<evidence type="ECO:0000313" key="3">
    <source>
        <dbReference type="Proteomes" id="UP000753908"/>
    </source>
</evidence>
<comment type="caution">
    <text evidence="2">The sequence shown here is derived from an EMBL/GenBank/DDBJ whole genome shotgun (WGS) entry which is preliminary data.</text>
</comment>
<organism evidence="2 3">
    <name type="scientific">Symplocastrum torsivum CPER-KK1</name>
    <dbReference type="NCBI Taxonomy" id="450513"/>
    <lineage>
        <taxon>Bacteria</taxon>
        <taxon>Bacillati</taxon>
        <taxon>Cyanobacteriota</taxon>
        <taxon>Cyanophyceae</taxon>
        <taxon>Oscillatoriophycideae</taxon>
        <taxon>Oscillatoriales</taxon>
        <taxon>Microcoleaceae</taxon>
        <taxon>Symplocastrum</taxon>
    </lineage>
</organism>
<keyword evidence="1" id="KW-0472">Membrane</keyword>
<evidence type="ECO:0000313" key="2">
    <source>
        <dbReference type="EMBL" id="MBW4545147.1"/>
    </source>
</evidence>
<keyword evidence="1" id="KW-0812">Transmembrane</keyword>
<keyword evidence="1" id="KW-1133">Transmembrane helix</keyword>
<proteinExistence type="predicted"/>
<sequence>MYSVMTRVTVARMTTARLEHLLYALWSGATPPHLDSVNPRCNIAKFVWVDTMLIRWLMPILASLAFSTIAVLIAHQQQSFDLQPLPAYQLP</sequence>
<reference evidence="2" key="2">
    <citation type="journal article" date="2022" name="Microbiol. Resour. Announc.">
        <title>Metagenome Sequencing to Explore Phylogenomics of Terrestrial Cyanobacteria.</title>
        <authorList>
            <person name="Ward R.D."/>
            <person name="Stajich J.E."/>
            <person name="Johansen J.R."/>
            <person name="Huntemann M."/>
            <person name="Clum A."/>
            <person name="Foster B."/>
            <person name="Foster B."/>
            <person name="Roux S."/>
            <person name="Palaniappan K."/>
            <person name="Varghese N."/>
            <person name="Mukherjee S."/>
            <person name="Reddy T.B.K."/>
            <person name="Daum C."/>
            <person name="Copeland A."/>
            <person name="Chen I.A."/>
            <person name="Ivanova N.N."/>
            <person name="Kyrpides N.C."/>
            <person name="Shapiro N."/>
            <person name="Eloe-Fadrosh E.A."/>
            <person name="Pietrasiak N."/>
        </authorList>
    </citation>
    <scope>NUCLEOTIDE SEQUENCE</scope>
    <source>
        <strain evidence="2">CPER-KK1</strain>
    </source>
</reference>